<sequence>MFKLTTEPYLKPISDLGIGFYNLDENTAYIDFQLKNSKGALQIHENNLTAYAYFESSNGSVSDVIEMEVKDPHKGIVSIKLDSDFLQASTDSTVVGQMYIAVNNVKGNPEYNEVAVFQEFKFDVADALINKISAKTKVENIRMFSQLKQHIQNNVEEIEKAIKSGSDYVAEMKSVLQQGTETLNHIVEEGKQDLSRTVAQYNHEVEETKQSAIQSITQTKREIDEAIEQQKYVSSEQLNSKVDNLEWQKSKLTEDTGEVFSYSYLDLNNPEQTLSKTCFVYVTGASNQPYGANNSGFLFFYKHNYNDIKMEYRPANDDKVYYRSKNSGYWGSWTETHEDNQPNIDSLNIQKYKLTEDTGRAQSLWYTNFADTGTLSSLNAGLYFVSNAQNYPKGTSEKGFLVVYKADISRIEYKPYNSSKTYVKYYQGYNWSEWLDLEAQETQKPSDTGWIPLQLWNGVQSYNDTQPCYRLITNNGNTTLSLKGELKNITNYDTVVASLPSNVTRYFDRDYAFVQNTSVKSGTATVARWTISKTGNIKMERISSTDMRATDWYPIYITIAI</sequence>
<dbReference type="Proteomes" id="UP000524893">
    <property type="component" value="Unassembled WGS sequence"/>
</dbReference>
<name>A0A9X0TLF8_9STAP</name>
<gene>
    <name evidence="2" type="ORF">HR081_09895</name>
</gene>
<comment type="caution">
    <text evidence="2">The sequence shown here is derived from an EMBL/GenBank/DDBJ whole genome shotgun (WGS) entry which is preliminary data.</text>
</comment>
<evidence type="ECO:0000313" key="2">
    <source>
        <dbReference type="EMBL" id="MBA8777185.1"/>
    </source>
</evidence>
<accession>A0A9X0TLF8</accession>
<dbReference type="RefSeq" id="WP_182281075.1">
    <property type="nucleotide sequence ID" value="NZ_JABTCN010000037.1"/>
</dbReference>
<organism evidence="2 3">
    <name type="scientific">Staphylococcus coagulans</name>
    <dbReference type="NCBI Taxonomy" id="74706"/>
    <lineage>
        <taxon>Bacteria</taxon>
        <taxon>Bacillati</taxon>
        <taxon>Bacillota</taxon>
        <taxon>Bacilli</taxon>
        <taxon>Bacillales</taxon>
        <taxon>Staphylococcaceae</taxon>
        <taxon>Staphylococcus</taxon>
    </lineage>
</organism>
<reference evidence="2 3" key="1">
    <citation type="journal article" date="2020" name="Access Microbiol">
        <title>Isolation and genome sequencing of Staphylococcus schleiferi subspecies coagulans from Antarctic seals.</title>
        <authorList>
            <person name="Foster G."/>
            <person name="Robb A."/>
            <person name="Paterson G.K."/>
        </authorList>
    </citation>
    <scope>NUCLEOTIDE SEQUENCE [LARGE SCALE GENOMIC DNA]</scope>
    <source>
        <strain evidence="2 3">M615/02/4</strain>
    </source>
</reference>
<dbReference type="AlphaFoldDB" id="A0A9X0TLF8"/>
<feature type="coiled-coil region" evidence="1">
    <location>
        <begin position="191"/>
        <end position="255"/>
    </location>
</feature>
<protein>
    <submittedName>
        <fullName evidence="2">BppU family phage baseplate upper protein</fullName>
    </submittedName>
</protein>
<evidence type="ECO:0000313" key="3">
    <source>
        <dbReference type="Proteomes" id="UP000524893"/>
    </source>
</evidence>
<dbReference type="CDD" id="cd19958">
    <property type="entry name" value="pyocin_knob"/>
    <property type="match status" value="2"/>
</dbReference>
<dbReference type="EMBL" id="JABTCN010000037">
    <property type="protein sequence ID" value="MBA8777185.1"/>
    <property type="molecule type" value="Genomic_DNA"/>
</dbReference>
<dbReference type="Gene3D" id="2.60.40.3350">
    <property type="match status" value="1"/>
</dbReference>
<evidence type="ECO:0000256" key="1">
    <source>
        <dbReference type="SAM" id="Coils"/>
    </source>
</evidence>
<proteinExistence type="predicted"/>
<keyword evidence="1" id="KW-0175">Coiled coil</keyword>